<evidence type="ECO:0000313" key="1">
    <source>
        <dbReference type="EMBL" id="CAG8458008.1"/>
    </source>
</evidence>
<sequence>MEDYYDYSTDEDLGESFSTNQDEPLFVHDYLAAMKARDVEENKQSPCVLIDNFKGEIRRCNSTHQLRSISQLVGTWENQKKEVLWHMMKLLENPESNTPFSKDTMDCLPSPLLVKIAMKIKLFKNYLPTDKKYIKEDEYRQHGEALGNFICNSRKDIEQHRNKGLGKYEDV</sequence>
<gene>
    <name evidence="1" type="ORF">RFULGI_LOCUS553</name>
</gene>
<dbReference type="AlphaFoldDB" id="A0A9N8Z0J0"/>
<accession>A0A9N8Z0J0</accession>
<protein>
    <submittedName>
        <fullName evidence="1">18870_t:CDS:1</fullName>
    </submittedName>
</protein>
<organism evidence="1 2">
    <name type="scientific">Racocetra fulgida</name>
    <dbReference type="NCBI Taxonomy" id="60492"/>
    <lineage>
        <taxon>Eukaryota</taxon>
        <taxon>Fungi</taxon>
        <taxon>Fungi incertae sedis</taxon>
        <taxon>Mucoromycota</taxon>
        <taxon>Glomeromycotina</taxon>
        <taxon>Glomeromycetes</taxon>
        <taxon>Diversisporales</taxon>
        <taxon>Gigasporaceae</taxon>
        <taxon>Racocetra</taxon>
    </lineage>
</organism>
<comment type="caution">
    <text evidence="1">The sequence shown here is derived from an EMBL/GenBank/DDBJ whole genome shotgun (WGS) entry which is preliminary data.</text>
</comment>
<dbReference type="Proteomes" id="UP000789396">
    <property type="component" value="Unassembled WGS sequence"/>
</dbReference>
<proteinExistence type="predicted"/>
<name>A0A9N8Z0J0_9GLOM</name>
<reference evidence="1" key="1">
    <citation type="submission" date="2021-06" db="EMBL/GenBank/DDBJ databases">
        <authorList>
            <person name="Kallberg Y."/>
            <person name="Tangrot J."/>
            <person name="Rosling A."/>
        </authorList>
    </citation>
    <scope>NUCLEOTIDE SEQUENCE</scope>
    <source>
        <strain evidence="1">IN212</strain>
    </source>
</reference>
<dbReference type="OrthoDB" id="2436329at2759"/>
<keyword evidence="2" id="KW-1185">Reference proteome</keyword>
<evidence type="ECO:0000313" key="2">
    <source>
        <dbReference type="Proteomes" id="UP000789396"/>
    </source>
</evidence>
<dbReference type="EMBL" id="CAJVPZ010000232">
    <property type="protein sequence ID" value="CAG8458008.1"/>
    <property type="molecule type" value="Genomic_DNA"/>
</dbReference>